<dbReference type="InterPro" id="IPR036427">
    <property type="entry name" value="Bromodomain-like_sf"/>
</dbReference>
<dbReference type="CDD" id="cd09612">
    <property type="entry name" value="Jacalin"/>
    <property type="match status" value="4"/>
</dbReference>
<feature type="domain" description="Jacalin-type lectin" evidence="8">
    <location>
        <begin position="897"/>
        <end position="1040"/>
    </location>
</feature>
<dbReference type="PROSITE" id="PS51752">
    <property type="entry name" value="JACALIN_LECTIN"/>
    <property type="match status" value="4"/>
</dbReference>
<evidence type="ECO:0000256" key="6">
    <source>
        <dbReference type="SAM" id="MobiDB-lite"/>
    </source>
</evidence>
<keyword evidence="4 5" id="KW-0103">Bromodomain</keyword>
<evidence type="ECO:0000259" key="8">
    <source>
        <dbReference type="PROSITE" id="PS51752"/>
    </source>
</evidence>
<feature type="compositionally biased region" description="Basic and acidic residues" evidence="6">
    <location>
        <begin position="444"/>
        <end position="454"/>
    </location>
</feature>
<dbReference type="CDD" id="cd04369">
    <property type="entry name" value="Bromodomain"/>
    <property type="match status" value="1"/>
</dbReference>
<evidence type="ECO:0000313" key="9">
    <source>
        <dbReference type="EMBL" id="CAE5962790.1"/>
    </source>
</evidence>
<feature type="domain" description="Jacalin-type lectin" evidence="8">
    <location>
        <begin position="485"/>
        <end position="627"/>
    </location>
</feature>
<dbReference type="SMART" id="SM00297">
    <property type="entry name" value="BROMO"/>
    <property type="match status" value="1"/>
</dbReference>
<feature type="region of interest" description="Disordered" evidence="6">
    <location>
        <begin position="440"/>
        <end position="465"/>
    </location>
</feature>
<proteinExistence type="inferred from homology"/>
<protein>
    <recommendedName>
        <fullName evidence="11">Bromo domain-containing protein</fullName>
    </recommendedName>
</protein>
<dbReference type="PANTHER" id="PTHR47293">
    <property type="entry name" value="JACALIN-RELATED LECTIN 3"/>
    <property type="match status" value="1"/>
</dbReference>
<organism evidence="9 10">
    <name type="scientific">Arabidopsis arenosa</name>
    <name type="common">Sand rock-cress</name>
    <name type="synonym">Cardaminopsis arenosa</name>
    <dbReference type="NCBI Taxonomy" id="38785"/>
    <lineage>
        <taxon>Eukaryota</taxon>
        <taxon>Viridiplantae</taxon>
        <taxon>Streptophyta</taxon>
        <taxon>Embryophyta</taxon>
        <taxon>Tracheophyta</taxon>
        <taxon>Spermatophyta</taxon>
        <taxon>Magnoliopsida</taxon>
        <taxon>eudicotyledons</taxon>
        <taxon>Gunneridae</taxon>
        <taxon>Pentapetalae</taxon>
        <taxon>rosids</taxon>
        <taxon>malvids</taxon>
        <taxon>Brassicales</taxon>
        <taxon>Brassicaceae</taxon>
        <taxon>Camelineae</taxon>
        <taxon>Arabidopsis</taxon>
    </lineage>
</organism>
<evidence type="ECO:0000259" key="7">
    <source>
        <dbReference type="PROSITE" id="PS50014"/>
    </source>
</evidence>
<evidence type="ECO:0000256" key="1">
    <source>
        <dbReference type="ARBA" id="ARBA00006568"/>
    </source>
</evidence>
<evidence type="ECO:0008006" key="11">
    <source>
        <dbReference type="Google" id="ProtNLM"/>
    </source>
</evidence>
<feature type="compositionally biased region" description="Acidic residues" evidence="6">
    <location>
        <begin position="1065"/>
        <end position="1079"/>
    </location>
</feature>
<evidence type="ECO:0000256" key="5">
    <source>
        <dbReference type="PROSITE-ProRule" id="PRU00035"/>
    </source>
</evidence>
<dbReference type="SUPFAM" id="SSF47370">
    <property type="entry name" value="Bromodomain"/>
    <property type="match status" value="1"/>
</dbReference>
<feature type="domain" description="Jacalin-type lectin" evidence="8">
    <location>
        <begin position="630"/>
        <end position="737"/>
    </location>
</feature>
<dbReference type="InterPro" id="IPR001229">
    <property type="entry name" value="Jacalin-like_lectin_dom"/>
</dbReference>
<dbReference type="EMBL" id="LR999452">
    <property type="protein sequence ID" value="CAE5962790.1"/>
    <property type="molecule type" value="Genomic_DNA"/>
</dbReference>
<evidence type="ECO:0000256" key="3">
    <source>
        <dbReference type="ARBA" id="ARBA00022737"/>
    </source>
</evidence>
<feature type="compositionally biased region" description="Polar residues" evidence="6">
    <location>
        <begin position="111"/>
        <end position="122"/>
    </location>
</feature>
<evidence type="ECO:0000313" key="10">
    <source>
        <dbReference type="Proteomes" id="UP000682877"/>
    </source>
</evidence>
<keyword evidence="2" id="KW-0430">Lectin</keyword>
<comment type="similarity">
    <text evidence="1">Belongs to the jacalin lectin family.</text>
</comment>
<evidence type="ECO:0000256" key="4">
    <source>
        <dbReference type="ARBA" id="ARBA00023117"/>
    </source>
</evidence>
<gene>
    <name evidence="9" type="ORF">AARE701A_LOCUS4433</name>
</gene>
<dbReference type="PANTHER" id="PTHR47293:SF11">
    <property type="entry name" value="JACALIN-RELATED LECTIN 12-RELATED"/>
    <property type="match status" value="1"/>
</dbReference>
<feature type="domain" description="Jacalin-type lectin" evidence="8">
    <location>
        <begin position="746"/>
        <end position="891"/>
    </location>
</feature>
<dbReference type="InterPro" id="IPR001487">
    <property type="entry name" value="Bromodomain"/>
</dbReference>
<name>A0A8S1ZNL2_ARAAE</name>
<evidence type="ECO:0000256" key="2">
    <source>
        <dbReference type="ARBA" id="ARBA00022734"/>
    </source>
</evidence>
<keyword evidence="10" id="KW-1185">Reference proteome</keyword>
<accession>A0A8S1ZNL2</accession>
<dbReference type="SMART" id="SM00915">
    <property type="entry name" value="Jacalin"/>
    <property type="match status" value="4"/>
</dbReference>
<dbReference type="Pfam" id="PF00439">
    <property type="entry name" value="Bromodomain"/>
    <property type="match status" value="1"/>
</dbReference>
<dbReference type="Proteomes" id="UP000682877">
    <property type="component" value="Chromosome 2"/>
</dbReference>
<keyword evidence="3" id="KW-0677">Repeat</keyword>
<sequence length="1141" mass="126767">MITTTMESDWGTWEELLLGGAVLRHGTGDWTVVAEELRSHSLPEIFTPEICKAKYKDLRKRYLGCKAWFEELKKKRVAELKAALLKSEDSIGSLESKLQSLKSESNDECHQNNYDSSRTLSLEPSPKSEGGGECTSKDTSKDLSSVGSFTQQELTITNWSPEAKSEAPVLVIEQEKTKNLLHSDIFESVYGGGGQVLLSMRKKRGKRKRKDCSVSVGKEVTEVSAVEESDLLDTSADIASISRSKEAASTSSSQSRGHGLAIPKELMKIYNTIVQNECALVFRRRLDSQKRGRYKKLVQRHMDLDTIQSRINGCSISSAKELFRDFLLVANNAAIFYSKNTREYKSAVSLRDIVTKSLRHYLTEDHHPHRSSITASTKVVVLPQKSTSPAVRTSMAAKKPRTGAHPLKTVVHDMAKTSSRGNKRSVTDLPVSVVKSSAAGKKGTVVERRKDGRQANRGLESPASMGRKRNRISIFGLKSVILFSKGSKRNQGSTKGFTFDDGCDHDGVSKIFVGGGLQGILYMEFEYVNSGLLKFGTLVGRRHRGFIETFEINHLNNEYLESIEGFYDHESGYIQGLQFKTNFRISELIGYDKGNKFTLGVEGKNIIGFHGHMRNRNIISLGAYFTWNHPTRFKAKGSKGGHKWDDGADHDGIAKIHVRGGFEGVQYIKFDYVNSGKAQEGSIHGFSGSGFTQTFEINYLYNEHLVYVEGYYDVASGVIQSLQFKTNFRTSEMLGYEKAYFTTVPITKSECRGGTGGISWDDGVFESIRTVYVSYNTTNIKSITFHYHNRTVVERQHGWQSVQDEGEEEEFELDYPNELITYVEGTFKSFGPSDMRVTSLILKSSEGRTSPTFGNVSGTKFVLENKGCAVVGFHGRHNDRDLVAIGAYFSQIPPPTAEKLRPQGGYRGGSWDDGVYDNVRKIYVGKCENGIAFLKFVYDKDTRMVIGDDHGNKTPLDIKEFEVEYPSEYITAVDGCYDRVIGSEVEVITMLRFKTNKRTSIPVGFESTSSFLLYKAGCKIVGFHGKAKQSEPQAYPPGDPAIRFGSCYLERNSQTRDSEPQSSDVETEEDPAVETEEDPAAEKEAVGVEVFAVDAIADEAQIFRSTVCSGGTNGSLRRVGSISSLPASLTSHLVPDSQETE</sequence>
<dbReference type="SUPFAM" id="SSF51101">
    <property type="entry name" value="Mannose-binding lectins"/>
    <property type="match status" value="4"/>
</dbReference>
<feature type="domain" description="Bromo" evidence="7">
    <location>
        <begin position="274"/>
        <end position="344"/>
    </location>
</feature>
<dbReference type="FunFam" id="2.100.10.30:FF:000001">
    <property type="entry name" value="Jacalin-related lectin 33"/>
    <property type="match status" value="3"/>
</dbReference>
<reference evidence="9" key="1">
    <citation type="submission" date="2021-01" db="EMBL/GenBank/DDBJ databases">
        <authorList>
            <person name="Bezrukov I."/>
        </authorList>
    </citation>
    <scope>NUCLEOTIDE SEQUENCE</scope>
</reference>
<dbReference type="GO" id="GO:0030246">
    <property type="term" value="F:carbohydrate binding"/>
    <property type="evidence" value="ECO:0007669"/>
    <property type="project" value="UniProtKB-KW"/>
</dbReference>
<dbReference type="Gene3D" id="2.100.10.30">
    <property type="entry name" value="Jacalin-like lectin domain"/>
    <property type="match status" value="4"/>
</dbReference>
<dbReference type="AlphaFoldDB" id="A0A8S1ZNL2"/>
<feature type="region of interest" description="Disordered" evidence="6">
    <location>
        <begin position="102"/>
        <end position="146"/>
    </location>
</feature>
<dbReference type="InterPro" id="IPR033734">
    <property type="entry name" value="Jacalin-like_lectin_dom_plant"/>
</dbReference>
<dbReference type="InterPro" id="IPR036404">
    <property type="entry name" value="Jacalin-like_lectin_dom_sf"/>
</dbReference>
<feature type="region of interest" description="Disordered" evidence="6">
    <location>
        <begin position="1052"/>
        <end position="1083"/>
    </location>
</feature>
<dbReference type="PROSITE" id="PS50014">
    <property type="entry name" value="BROMODOMAIN_2"/>
    <property type="match status" value="1"/>
</dbReference>
<dbReference type="Gene3D" id="1.20.920.10">
    <property type="entry name" value="Bromodomain-like"/>
    <property type="match status" value="1"/>
</dbReference>
<dbReference type="Pfam" id="PF01419">
    <property type="entry name" value="Jacalin"/>
    <property type="match status" value="4"/>
</dbReference>